<dbReference type="AlphaFoldDB" id="A0A6V8LPD4"/>
<reference evidence="2 3" key="2">
    <citation type="submission" date="2020-05" db="EMBL/GenBank/DDBJ databases">
        <title>Draft genome sequence of Desulfovibrio sp. strainFSS-1.</title>
        <authorList>
            <person name="Shimoshige H."/>
            <person name="Kobayashi H."/>
            <person name="Maekawa T."/>
        </authorList>
    </citation>
    <scope>NUCLEOTIDE SEQUENCE [LARGE SCALE GENOMIC DNA]</scope>
    <source>
        <strain evidence="2 3">SIID29052-01</strain>
    </source>
</reference>
<sequence>MALLKSRDHLYDRTMHLMEHYLERLPGVLRRLVMPHLGSEFGAFAELYRYLRHGAELAERHMHAQAKSPAVPAPRGGSRGGESRPLPHVSAPPRLDRNPTLFKLFDRPMPKGANHATL</sequence>
<comment type="caution">
    <text evidence="2">The sequence shown here is derived from an EMBL/GenBank/DDBJ whole genome shotgun (WGS) entry which is preliminary data.</text>
</comment>
<proteinExistence type="predicted"/>
<dbReference type="Proteomes" id="UP000494245">
    <property type="component" value="Unassembled WGS sequence"/>
</dbReference>
<evidence type="ECO:0000313" key="3">
    <source>
        <dbReference type="Proteomes" id="UP000494245"/>
    </source>
</evidence>
<name>A0A6V8LPD4_9BACT</name>
<dbReference type="RefSeq" id="WP_173082765.1">
    <property type="nucleotide sequence ID" value="NZ_BLTE01000005.1"/>
</dbReference>
<dbReference type="EMBL" id="BLTE01000005">
    <property type="protein sequence ID" value="GFK93584.1"/>
    <property type="molecule type" value="Genomic_DNA"/>
</dbReference>
<evidence type="ECO:0000313" key="2">
    <source>
        <dbReference type="EMBL" id="GFK93584.1"/>
    </source>
</evidence>
<keyword evidence="3" id="KW-1185">Reference proteome</keyword>
<evidence type="ECO:0000256" key="1">
    <source>
        <dbReference type="SAM" id="MobiDB-lite"/>
    </source>
</evidence>
<accession>A0A6V8LPD4</accession>
<protein>
    <submittedName>
        <fullName evidence="2">Uncharacterized protein</fullName>
    </submittedName>
</protein>
<organism evidence="2 3">
    <name type="scientific">Fundidesulfovibrio magnetotacticus</name>
    <dbReference type="NCBI Taxonomy" id="2730080"/>
    <lineage>
        <taxon>Bacteria</taxon>
        <taxon>Pseudomonadati</taxon>
        <taxon>Thermodesulfobacteriota</taxon>
        <taxon>Desulfovibrionia</taxon>
        <taxon>Desulfovibrionales</taxon>
        <taxon>Desulfovibrionaceae</taxon>
        <taxon>Fundidesulfovibrio</taxon>
    </lineage>
</organism>
<gene>
    <name evidence="2" type="ORF">NNJEOMEG_01418</name>
</gene>
<feature type="region of interest" description="Disordered" evidence="1">
    <location>
        <begin position="61"/>
        <end position="118"/>
    </location>
</feature>
<reference evidence="2 3" key="1">
    <citation type="submission" date="2020-04" db="EMBL/GenBank/DDBJ databases">
        <authorList>
            <consortium name="Desulfovibrio sp. FSS-1 genome sequencing consortium"/>
            <person name="Shimoshige H."/>
            <person name="Kobayashi H."/>
            <person name="Maekawa T."/>
        </authorList>
    </citation>
    <scope>NUCLEOTIDE SEQUENCE [LARGE SCALE GENOMIC DNA]</scope>
    <source>
        <strain evidence="2 3">SIID29052-01</strain>
    </source>
</reference>